<dbReference type="Pfam" id="PF00563">
    <property type="entry name" value="EAL"/>
    <property type="match status" value="1"/>
</dbReference>
<dbReference type="InterPro" id="IPR000160">
    <property type="entry name" value="GGDEF_dom"/>
</dbReference>
<dbReference type="PROSITE" id="PS50887">
    <property type="entry name" value="GGDEF"/>
    <property type="match status" value="1"/>
</dbReference>
<evidence type="ECO:0000313" key="5">
    <source>
        <dbReference type="EMBL" id="WAJ71271.1"/>
    </source>
</evidence>
<dbReference type="Pfam" id="PF01590">
    <property type="entry name" value="GAF"/>
    <property type="match status" value="1"/>
</dbReference>
<dbReference type="SMART" id="SM00052">
    <property type="entry name" value="EAL"/>
    <property type="match status" value="1"/>
</dbReference>
<dbReference type="InterPro" id="IPR000014">
    <property type="entry name" value="PAS"/>
</dbReference>
<dbReference type="SMART" id="SM00091">
    <property type="entry name" value="PAS"/>
    <property type="match status" value="4"/>
</dbReference>
<feature type="domain" description="PAC" evidence="2">
    <location>
        <begin position="357"/>
        <end position="411"/>
    </location>
</feature>
<dbReference type="CDD" id="cd01949">
    <property type="entry name" value="GGDEF"/>
    <property type="match status" value="1"/>
</dbReference>
<accession>A0ABY7AQ59</accession>
<dbReference type="Pfam" id="PF13426">
    <property type="entry name" value="PAS_9"/>
    <property type="match status" value="2"/>
</dbReference>
<dbReference type="InterPro" id="IPR035919">
    <property type="entry name" value="EAL_sf"/>
</dbReference>
<dbReference type="InterPro" id="IPR013655">
    <property type="entry name" value="PAS_fold_3"/>
</dbReference>
<dbReference type="EMBL" id="CP109965">
    <property type="protein sequence ID" value="WAJ71271.1"/>
    <property type="molecule type" value="Genomic_DNA"/>
</dbReference>
<feature type="domain" description="PAC" evidence="2">
    <location>
        <begin position="620"/>
        <end position="670"/>
    </location>
</feature>
<dbReference type="InterPro" id="IPR029016">
    <property type="entry name" value="GAF-like_dom_sf"/>
</dbReference>
<feature type="domain" description="PAS" evidence="1">
    <location>
        <begin position="412"/>
        <end position="485"/>
    </location>
</feature>
<feature type="domain" description="PAS" evidence="1">
    <location>
        <begin position="285"/>
        <end position="356"/>
    </location>
</feature>
<organism evidence="5 6">
    <name type="scientific">Catenovulum adriaticum</name>
    <dbReference type="NCBI Taxonomy" id="2984846"/>
    <lineage>
        <taxon>Bacteria</taxon>
        <taxon>Pseudomonadati</taxon>
        <taxon>Pseudomonadota</taxon>
        <taxon>Gammaproteobacteria</taxon>
        <taxon>Alteromonadales</taxon>
        <taxon>Alteromonadaceae</taxon>
        <taxon>Catenovulum</taxon>
    </lineage>
</organism>
<dbReference type="SUPFAM" id="SSF141868">
    <property type="entry name" value="EAL domain-like"/>
    <property type="match status" value="1"/>
</dbReference>
<dbReference type="Gene3D" id="3.30.450.20">
    <property type="entry name" value="PAS domain"/>
    <property type="match status" value="4"/>
</dbReference>
<name>A0ABY7AQ59_9ALTE</name>
<dbReference type="NCBIfam" id="TIGR00229">
    <property type="entry name" value="sensory_box"/>
    <property type="match status" value="3"/>
</dbReference>
<feature type="domain" description="PAC" evidence="2">
    <location>
        <begin position="489"/>
        <end position="542"/>
    </location>
</feature>
<dbReference type="SMART" id="SM00267">
    <property type="entry name" value="GGDEF"/>
    <property type="match status" value="1"/>
</dbReference>
<dbReference type="InterPro" id="IPR003018">
    <property type="entry name" value="GAF"/>
</dbReference>
<feature type="domain" description="GGDEF" evidence="4">
    <location>
        <begin position="702"/>
        <end position="840"/>
    </location>
</feature>
<dbReference type="PROSITE" id="PS50883">
    <property type="entry name" value="EAL"/>
    <property type="match status" value="1"/>
</dbReference>
<dbReference type="SMART" id="SM00065">
    <property type="entry name" value="GAF"/>
    <property type="match status" value="1"/>
</dbReference>
<dbReference type="InterPro" id="IPR043128">
    <property type="entry name" value="Rev_trsase/Diguanyl_cyclase"/>
</dbReference>
<dbReference type="NCBIfam" id="TIGR00254">
    <property type="entry name" value="GGDEF"/>
    <property type="match status" value="1"/>
</dbReference>
<keyword evidence="6" id="KW-1185">Reference proteome</keyword>
<dbReference type="InterPro" id="IPR001610">
    <property type="entry name" value="PAC"/>
</dbReference>
<dbReference type="PANTHER" id="PTHR44757:SF2">
    <property type="entry name" value="BIOFILM ARCHITECTURE MAINTENANCE PROTEIN MBAA"/>
    <property type="match status" value="1"/>
</dbReference>
<dbReference type="Pfam" id="PF00990">
    <property type="entry name" value="GGDEF"/>
    <property type="match status" value="1"/>
</dbReference>
<evidence type="ECO:0000259" key="2">
    <source>
        <dbReference type="PROSITE" id="PS50113"/>
    </source>
</evidence>
<evidence type="ECO:0000259" key="3">
    <source>
        <dbReference type="PROSITE" id="PS50883"/>
    </source>
</evidence>
<dbReference type="CDD" id="cd01948">
    <property type="entry name" value="EAL"/>
    <property type="match status" value="1"/>
</dbReference>
<feature type="domain" description="EAL" evidence="3">
    <location>
        <begin position="849"/>
        <end position="1103"/>
    </location>
</feature>
<dbReference type="InterPro" id="IPR052155">
    <property type="entry name" value="Biofilm_reg_signaling"/>
</dbReference>
<dbReference type="InterPro" id="IPR001633">
    <property type="entry name" value="EAL_dom"/>
</dbReference>
<dbReference type="Gene3D" id="3.30.450.40">
    <property type="match status" value="1"/>
</dbReference>
<dbReference type="Pfam" id="PF08448">
    <property type="entry name" value="PAS_4"/>
    <property type="match status" value="1"/>
</dbReference>
<dbReference type="Proteomes" id="UP001163726">
    <property type="component" value="Chromosome"/>
</dbReference>
<dbReference type="RefSeq" id="WP_268075747.1">
    <property type="nucleotide sequence ID" value="NZ_CP109965.1"/>
</dbReference>
<dbReference type="SUPFAM" id="SSF55073">
    <property type="entry name" value="Nucleotide cyclase"/>
    <property type="match status" value="1"/>
</dbReference>
<dbReference type="PANTHER" id="PTHR44757">
    <property type="entry name" value="DIGUANYLATE CYCLASE DGCP"/>
    <property type="match status" value="1"/>
</dbReference>
<dbReference type="PROSITE" id="PS50113">
    <property type="entry name" value="PAC"/>
    <property type="match status" value="3"/>
</dbReference>
<evidence type="ECO:0000259" key="1">
    <source>
        <dbReference type="PROSITE" id="PS50112"/>
    </source>
</evidence>
<protein>
    <submittedName>
        <fullName evidence="5">EAL domain-containing protein</fullName>
    </submittedName>
</protein>
<feature type="domain" description="PAS" evidence="1">
    <location>
        <begin position="543"/>
        <end position="617"/>
    </location>
</feature>
<dbReference type="SMART" id="SM00086">
    <property type="entry name" value="PAC"/>
    <property type="match status" value="3"/>
</dbReference>
<dbReference type="PROSITE" id="PS50112">
    <property type="entry name" value="PAS"/>
    <property type="match status" value="3"/>
</dbReference>
<dbReference type="Gene3D" id="3.20.20.450">
    <property type="entry name" value="EAL domain"/>
    <property type="match status" value="1"/>
</dbReference>
<gene>
    <name evidence="5" type="ORF">OLW01_05590</name>
</gene>
<dbReference type="Pfam" id="PF08447">
    <property type="entry name" value="PAS_3"/>
    <property type="match status" value="1"/>
</dbReference>
<dbReference type="InterPro" id="IPR029787">
    <property type="entry name" value="Nucleotide_cyclase"/>
</dbReference>
<dbReference type="SUPFAM" id="SSF55785">
    <property type="entry name" value="PYP-like sensor domain (PAS domain)"/>
    <property type="match status" value="4"/>
</dbReference>
<evidence type="ECO:0000259" key="4">
    <source>
        <dbReference type="PROSITE" id="PS50887"/>
    </source>
</evidence>
<evidence type="ECO:0000313" key="6">
    <source>
        <dbReference type="Proteomes" id="UP001163726"/>
    </source>
</evidence>
<proteinExistence type="predicted"/>
<dbReference type="CDD" id="cd00130">
    <property type="entry name" value="PAS"/>
    <property type="match status" value="4"/>
</dbReference>
<dbReference type="InterPro" id="IPR035965">
    <property type="entry name" value="PAS-like_dom_sf"/>
</dbReference>
<dbReference type="Gene3D" id="3.30.70.270">
    <property type="match status" value="1"/>
</dbReference>
<dbReference type="InterPro" id="IPR013656">
    <property type="entry name" value="PAS_4"/>
</dbReference>
<reference evidence="5" key="1">
    <citation type="submission" date="2022-10" db="EMBL/GenBank/DDBJ databases">
        <title>Catenovulum adriacola sp. nov. isolated in the Harbour of Susak.</title>
        <authorList>
            <person name="Schoch T."/>
            <person name="Reich S.J."/>
            <person name="Stoeferle S."/>
            <person name="Flaiz M."/>
            <person name="Kazda M."/>
            <person name="Riedel C.U."/>
            <person name="Duerre P."/>
        </authorList>
    </citation>
    <scope>NUCLEOTIDE SEQUENCE</scope>
    <source>
        <strain evidence="5">TS8</strain>
    </source>
</reference>
<dbReference type="InterPro" id="IPR000700">
    <property type="entry name" value="PAS-assoc_C"/>
</dbReference>
<sequence>MNTPNKLNNETERLFALKQTKLLDSPAEAHFDRITRLAVSIFGVKACFISLIDKDRVWFKSKQGIDTCQMARNTSFCTHTILYSDIFIVNDASKDKRFSLNPIVTQAPYIRFYAGAQLHSPSGHPIGTLCLIDPQPQTFSTHQKQMLRELADMVEHEIARHDQQNQQHPLSSEITRTASILSTLPDIVFVIDRDFRFLACNDHPDLLKPQHEILGSKILDILPYELGSQVVENVNQAFSKKTVIHHTYTFENLNKTFEARYKKINENEVLVVIRNITEQTNAHSVLRRLSEVARQTTNGVVITDTNGLVVWINEAFAEISGYSLEEMSGKKPGELLQGPDTCANAIKKMREALASKTSFNVDVLNYSKEQKTYWIRIACNPMFNENGEHSGYIAIQTDVTKEKRDEEIIRNSQNLLKAVIDANTIGTWRLNLQDNQLIINDKWATLLGYELAELMPANRSTWERLTHPDDLAYCTEQIERYTNGLIPIYEANIRMKHKNGTWVWINTRGKISSKTDDGKAEWLLGTHFDINDQIKAESSLNEKSRQMEAVVERLLDGIITINTKGIVLTLNQAAKQIFGYSDHEIVGKNISMLMDSPHRENHDSYLSNYINRGISDITGRIRELDALHKDGRSFPIELGVVEVQMDGETNFIGIVRDITQRKKREQEIHNLAFYDPLTLLPNRRLFLEKLQGAINHCLHVKKFAALMFLDLDNFKTLNDSAGHNIGDLLLRLVSGRLIKSVSQSDTVARLGGDEFVILVTNLNRDKQTAANQAESIAQRIMIHLAQEYELEGLTYNSSASIGVTMFKNGTVRKEDLLKQADMAMYKAKDAGRNRVQFFDPKMQIAVSARATLVNDLYCAIHYQQFILFYQIQVNHHGQIVGVEALLRWLHPQKGMISPAQFIPLTEETGLIVPIGDWVLDQACRTLALWAKDPATQNLTIAVNISVVQFNKDDFVHKVLNKLKHSGANPKRLKLEITESLLANNIKDVKAKMVDLQQHGITFSIDDFGTGYSSLSYLKQLPINQLKIDQGFVRDIIHSRNDKSIAQAVITLAKSMDLQVIAEGVETNEHRQLLHRMGCNFYQGYLFGKPRKLEELNLLNITNVTKP</sequence>
<dbReference type="SUPFAM" id="SSF55781">
    <property type="entry name" value="GAF domain-like"/>
    <property type="match status" value="1"/>
</dbReference>